<keyword evidence="1" id="KW-0812">Transmembrane</keyword>
<keyword evidence="3" id="KW-1185">Reference proteome</keyword>
<reference evidence="2" key="1">
    <citation type="submission" date="2021-02" db="EMBL/GenBank/DDBJ databases">
        <authorList>
            <person name="Nowell W R."/>
        </authorList>
    </citation>
    <scope>NUCLEOTIDE SEQUENCE</scope>
    <source>
        <strain evidence="2">Ploen Becks lab</strain>
    </source>
</reference>
<organism evidence="2 3">
    <name type="scientific">Brachionus calyciflorus</name>
    <dbReference type="NCBI Taxonomy" id="104777"/>
    <lineage>
        <taxon>Eukaryota</taxon>
        <taxon>Metazoa</taxon>
        <taxon>Spiralia</taxon>
        <taxon>Gnathifera</taxon>
        <taxon>Rotifera</taxon>
        <taxon>Eurotatoria</taxon>
        <taxon>Monogononta</taxon>
        <taxon>Pseudotrocha</taxon>
        <taxon>Ploima</taxon>
        <taxon>Brachionidae</taxon>
        <taxon>Brachionus</taxon>
    </lineage>
</organism>
<dbReference type="AlphaFoldDB" id="A0A813MTW7"/>
<keyword evidence="1" id="KW-1133">Transmembrane helix</keyword>
<name>A0A813MTW7_9BILA</name>
<feature type="transmembrane region" description="Helical" evidence="1">
    <location>
        <begin position="162"/>
        <end position="181"/>
    </location>
</feature>
<sequence length="293" mass="33815">MFGLTTSSPILLRSSDLKNNMIQKSNGILSSKVPILSSEMKPHIYEYKPKGFSLNSKKLSKNKIHVEFNFSSPYPYVNYIIRMRYHSFHDEYMSSKMSLDQKDSNKIILVDFPHAQYVLCVTLFPSITVSSQEYPPLSTSDMCIDVTFGEEKKIGTKNRTGLLVPILILLVFIQLFIIATIHKLKYSECCKSDEFIEKEREKANSLRRNKFNSFAGLNYLVNFNQDFADMSHMAKMLMHAGSNRLIKDNMGEPYRSDSSLKTQFNEHLVKRKMSDFSESRFTANNEKPKMTCI</sequence>
<dbReference type="EMBL" id="CAJNOC010000195">
    <property type="protein sequence ID" value="CAF0725483.1"/>
    <property type="molecule type" value="Genomic_DNA"/>
</dbReference>
<dbReference type="OrthoDB" id="10455742at2759"/>
<comment type="caution">
    <text evidence="2">The sequence shown here is derived from an EMBL/GenBank/DDBJ whole genome shotgun (WGS) entry which is preliminary data.</text>
</comment>
<evidence type="ECO:0000256" key="1">
    <source>
        <dbReference type="SAM" id="Phobius"/>
    </source>
</evidence>
<proteinExistence type="predicted"/>
<keyword evidence="1" id="KW-0472">Membrane</keyword>
<accession>A0A813MTW7</accession>
<protein>
    <submittedName>
        <fullName evidence="2">Uncharacterized protein</fullName>
    </submittedName>
</protein>
<gene>
    <name evidence="2" type="ORF">OXX778_LOCUS2488</name>
</gene>
<dbReference type="Proteomes" id="UP000663879">
    <property type="component" value="Unassembled WGS sequence"/>
</dbReference>
<evidence type="ECO:0000313" key="2">
    <source>
        <dbReference type="EMBL" id="CAF0725483.1"/>
    </source>
</evidence>
<evidence type="ECO:0000313" key="3">
    <source>
        <dbReference type="Proteomes" id="UP000663879"/>
    </source>
</evidence>